<organism evidence="9 10">
    <name type="scientific">Candidatus Brennerbacteria bacterium CG11_big_fil_rev_8_21_14_0_20_43_10</name>
    <dbReference type="NCBI Taxonomy" id="1974523"/>
    <lineage>
        <taxon>Bacteria</taxon>
        <taxon>Candidatus Brenneribacteriota</taxon>
    </lineage>
</organism>
<name>A0A2H0PUM3_9BACT</name>
<dbReference type="Gene3D" id="1.10.3720.10">
    <property type="entry name" value="MetI-like"/>
    <property type="match status" value="1"/>
</dbReference>
<proteinExistence type="inferred from homology"/>
<evidence type="ECO:0000313" key="10">
    <source>
        <dbReference type="Proteomes" id="UP000236846"/>
    </source>
</evidence>
<keyword evidence="4 7" id="KW-0812">Transmembrane</keyword>
<dbReference type="SUPFAM" id="SSF161098">
    <property type="entry name" value="MetI-like"/>
    <property type="match status" value="1"/>
</dbReference>
<feature type="transmembrane region" description="Helical" evidence="7">
    <location>
        <begin position="105"/>
        <end position="127"/>
    </location>
</feature>
<dbReference type="InterPro" id="IPR000515">
    <property type="entry name" value="MetI-like"/>
</dbReference>
<sequence>MKNNQQQFKFPQVRTYSWVIPVIILFGLIALWEIWVYFGNIPKWQLPAPSAIAQELVASWELLSHHAYITLQEIIIGFFVALVSGVFLAGALVSSKILERAILPILISSQTIPIIAIAPLLLIWVGYGLASKVIIVALISFYPIAVNTIDGLKAINTDMIVMMKSLGASRWQIFSKLQVPTSLPYMFSGIKVGISLSVIGAVIGEWVGSSGGLGYLIKFSQPLFLTSRVFAAIFVLSVMGVVLFALAGWVEHLMLPWYYQEKRAKSINQ</sequence>
<dbReference type="PANTHER" id="PTHR30151:SF20">
    <property type="entry name" value="ABC TRANSPORTER PERMEASE PROTEIN HI_0355-RELATED"/>
    <property type="match status" value="1"/>
</dbReference>
<evidence type="ECO:0000256" key="2">
    <source>
        <dbReference type="ARBA" id="ARBA00022448"/>
    </source>
</evidence>
<feature type="transmembrane region" description="Helical" evidence="7">
    <location>
        <begin position="196"/>
        <end position="217"/>
    </location>
</feature>
<comment type="subcellular location">
    <subcellularLocation>
        <location evidence="1 7">Cell membrane</location>
        <topology evidence="1 7">Multi-pass membrane protein</topology>
    </subcellularLocation>
</comment>
<comment type="caution">
    <text evidence="9">The sequence shown here is derived from an EMBL/GenBank/DDBJ whole genome shotgun (WGS) entry which is preliminary data.</text>
</comment>
<evidence type="ECO:0000256" key="6">
    <source>
        <dbReference type="ARBA" id="ARBA00023136"/>
    </source>
</evidence>
<dbReference type="GO" id="GO:0005886">
    <property type="term" value="C:plasma membrane"/>
    <property type="evidence" value="ECO:0007669"/>
    <property type="project" value="UniProtKB-SubCell"/>
</dbReference>
<dbReference type="EMBL" id="PCXE01000054">
    <property type="protein sequence ID" value="PIR25769.1"/>
    <property type="molecule type" value="Genomic_DNA"/>
</dbReference>
<feature type="domain" description="ABC transmembrane type-1" evidence="8">
    <location>
        <begin position="67"/>
        <end position="247"/>
    </location>
</feature>
<evidence type="ECO:0000256" key="1">
    <source>
        <dbReference type="ARBA" id="ARBA00004651"/>
    </source>
</evidence>
<evidence type="ECO:0000256" key="3">
    <source>
        <dbReference type="ARBA" id="ARBA00022475"/>
    </source>
</evidence>
<feature type="transmembrane region" description="Helical" evidence="7">
    <location>
        <begin position="16"/>
        <end position="38"/>
    </location>
</feature>
<dbReference type="CDD" id="cd06261">
    <property type="entry name" value="TM_PBP2"/>
    <property type="match status" value="1"/>
</dbReference>
<evidence type="ECO:0000313" key="9">
    <source>
        <dbReference type="EMBL" id="PIR25769.1"/>
    </source>
</evidence>
<evidence type="ECO:0000256" key="7">
    <source>
        <dbReference type="RuleBase" id="RU363032"/>
    </source>
</evidence>
<comment type="similarity">
    <text evidence="7">Belongs to the binding-protein-dependent transport system permease family.</text>
</comment>
<gene>
    <name evidence="9" type="ORF">COV41_02755</name>
</gene>
<dbReference type="Proteomes" id="UP000236846">
    <property type="component" value="Unassembled WGS sequence"/>
</dbReference>
<evidence type="ECO:0000256" key="4">
    <source>
        <dbReference type="ARBA" id="ARBA00022692"/>
    </source>
</evidence>
<keyword evidence="3" id="KW-1003">Cell membrane</keyword>
<keyword evidence="6 7" id="KW-0472">Membrane</keyword>
<feature type="transmembrane region" description="Helical" evidence="7">
    <location>
        <begin position="133"/>
        <end position="152"/>
    </location>
</feature>
<dbReference type="InterPro" id="IPR035906">
    <property type="entry name" value="MetI-like_sf"/>
</dbReference>
<dbReference type="AlphaFoldDB" id="A0A2H0PUM3"/>
<feature type="transmembrane region" description="Helical" evidence="7">
    <location>
        <begin position="74"/>
        <end position="93"/>
    </location>
</feature>
<protein>
    <submittedName>
        <fullName evidence="9">Nitrate ABC transporter permease</fullName>
    </submittedName>
</protein>
<dbReference type="Pfam" id="PF00528">
    <property type="entry name" value="BPD_transp_1"/>
    <property type="match status" value="1"/>
</dbReference>
<dbReference type="GO" id="GO:0055085">
    <property type="term" value="P:transmembrane transport"/>
    <property type="evidence" value="ECO:0007669"/>
    <property type="project" value="InterPro"/>
</dbReference>
<evidence type="ECO:0000259" key="8">
    <source>
        <dbReference type="PROSITE" id="PS50928"/>
    </source>
</evidence>
<dbReference type="PROSITE" id="PS50928">
    <property type="entry name" value="ABC_TM1"/>
    <property type="match status" value="1"/>
</dbReference>
<evidence type="ECO:0000256" key="5">
    <source>
        <dbReference type="ARBA" id="ARBA00022989"/>
    </source>
</evidence>
<feature type="transmembrane region" description="Helical" evidence="7">
    <location>
        <begin position="229"/>
        <end position="250"/>
    </location>
</feature>
<keyword evidence="2 7" id="KW-0813">Transport</keyword>
<keyword evidence="5 7" id="KW-1133">Transmembrane helix</keyword>
<reference evidence="9 10" key="1">
    <citation type="submission" date="2017-09" db="EMBL/GenBank/DDBJ databases">
        <title>Depth-based differentiation of microbial function through sediment-hosted aquifers and enrichment of novel symbionts in the deep terrestrial subsurface.</title>
        <authorList>
            <person name="Probst A.J."/>
            <person name="Ladd B."/>
            <person name="Jarett J.K."/>
            <person name="Geller-Mcgrath D.E."/>
            <person name="Sieber C.M."/>
            <person name="Emerson J.B."/>
            <person name="Anantharaman K."/>
            <person name="Thomas B.C."/>
            <person name="Malmstrom R."/>
            <person name="Stieglmeier M."/>
            <person name="Klingl A."/>
            <person name="Woyke T."/>
            <person name="Ryan C.M."/>
            <person name="Banfield J.F."/>
        </authorList>
    </citation>
    <scope>NUCLEOTIDE SEQUENCE [LARGE SCALE GENOMIC DNA]</scope>
    <source>
        <strain evidence="9">CG11_big_fil_rev_8_21_14_0_20_43_10</strain>
    </source>
</reference>
<accession>A0A2H0PUM3</accession>
<dbReference type="PANTHER" id="PTHR30151">
    <property type="entry name" value="ALKANE SULFONATE ABC TRANSPORTER-RELATED, MEMBRANE SUBUNIT"/>
    <property type="match status" value="1"/>
</dbReference>